<keyword evidence="2" id="KW-1185">Reference proteome</keyword>
<dbReference type="PIRSF" id="PIRSF008502">
    <property type="entry name" value="UCP008502"/>
    <property type="match status" value="1"/>
</dbReference>
<dbReference type="PANTHER" id="PTHR36439">
    <property type="entry name" value="BLL4334 PROTEIN"/>
    <property type="match status" value="1"/>
</dbReference>
<reference evidence="1 2" key="1">
    <citation type="submission" date="2019-02" db="EMBL/GenBank/DDBJ databases">
        <title>Genomic Encyclopedia of Type Strains, Phase IV (KMG-IV): sequencing the most valuable type-strain genomes for metagenomic binning, comparative biology and taxonomic classification.</title>
        <authorList>
            <person name="Goeker M."/>
        </authorList>
    </citation>
    <scope>NUCLEOTIDE SEQUENCE [LARGE SCALE GENOMIC DNA]</scope>
    <source>
        <strain evidence="1 2">DSM 45622</strain>
    </source>
</reference>
<comment type="caution">
    <text evidence="1">The sequence shown here is derived from an EMBL/GenBank/DDBJ whole genome shotgun (WGS) entry which is preliminary data.</text>
</comment>
<name>A0A4Q7NT88_9ACTN</name>
<dbReference type="AlphaFoldDB" id="A0A4Q7NT88"/>
<accession>A0A4Q7NT88</accession>
<dbReference type="EMBL" id="SGXD01000002">
    <property type="protein sequence ID" value="RZS90327.1"/>
    <property type="molecule type" value="Genomic_DNA"/>
</dbReference>
<dbReference type="PANTHER" id="PTHR36439:SF1">
    <property type="entry name" value="DUF1697 DOMAIN-CONTAINING PROTEIN"/>
    <property type="match status" value="1"/>
</dbReference>
<evidence type="ECO:0000313" key="1">
    <source>
        <dbReference type="EMBL" id="RZS90327.1"/>
    </source>
</evidence>
<dbReference type="SUPFAM" id="SSF160379">
    <property type="entry name" value="SP0830-like"/>
    <property type="match status" value="1"/>
</dbReference>
<evidence type="ECO:0000313" key="2">
    <source>
        <dbReference type="Proteomes" id="UP000293638"/>
    </source>
</evidence>
<sequence length="175" mass="18532">MSGRWVALLRGINVGRAKQVDMAVLRQVFAGLGCADVRTHLRSGNVVFTADGPPAEDAVEAAVEAATGVSCRVLVRSADELREVADANPYAAVADDPSRLLVAFQSAPMPDDEWAAFQAGVRAPAEAQRVGRAVYVWCPDGVQEATAGLQRTSKGVISTARNWRTVTKLLEIASG</sequence>
<dbReference type="Proteomes" id="UP000293638">
    <property type="component" value="Unassembled WGS sequence"/>
</dbReference>
<dbReference type="Pfam" id="PF08002">
    <property type="entry name" value="DUF1697"/>
    <property type="match status" value="1"/>
</dbReference>
<proteinExistence type="predicted"/>
<dbReference type="RefSeq" id="WP_165400238.1">
    <property type="nucleotide sequence ID" value="NZ_SGXD01000002.1"/>
</dbReference>
<dbReference type="InterPro" id="IPR012545">
    <property type="entry name" value="DUF1697"/>
</dbReference>
<organism evidence="1 2">
    <name type="scientific">Motilibacter rhizosphaerae</name>
    <dbReference type="NCBI Taxonomy" id="598652"/>
    <lineage>
        <taxon>Bacteria</taxon>
        <taxon>Bacillati</taxon>
        <taxon>Actinomycetota</taxon>
        <taxon>Actinomycetes</taxon>
        <taxon>Motilibacterales</taxon>
        <taxon>Motilibacteraceae</taxon>
        <taxon>Motilibacter</taxon>
    </lineage>
</organism>
<protein>
    <submittedName>
        <fullName evidence="1">Uncharacterized protein (DUF1697 family)</fullName>
    </submittedName>
</protein>
<dbReference type="Gene3D" id="3.30.70.1280">
    <property type="entry name" value="SP0830-like domains"/>
    <property type="match status" value="1"/>
</dbReference>
<gene>
    <name evidence="1" type="ORF">EV189_2112</name>
</gene>